<dbReference type="EMBL" id="JAEAOA010000972">
    <property type="protein sequence ID" value="KAK3590478.1"/>
    <property type="molecule type" value="Genomic_DNA"/>
</dbReference>
<dbReference type="PRINTS" id="PR00007">
    <property type="entry name" value="COMPLEMNTC1Q"/>
</dbReference>
<dbReference type="PANTHER" id="PTHR15427:SF33">
    <property type="entry name" value="COLLAGEN IV NC1 DOMAIN-CONTAINING PROTEIN"/>
    <property type="match status" value="1"/>
</dbReference>
<evidence type="ECO:0000256" key="1">
    <source>
        <dbReference type="ARBA" id="ARBA00004613"/>
    </source>
</evidence>
<dbReference type="AlphaFoldDB" id="A0AAE0SF04"/>
<dbReference type="Pfam" id="PF00386">
    <property type="entry name" value="C1q"/>
    <property type="match status" value="1"/>
</dbReference>
<name>A0AAE0SF04_9BIVA</name>
<comment type="caution">
    <text evidence="5">The sequence shown here is derived from an EMBL/GenBank/DDBJ whole genome shotgun (WGS) entry which is preliminary data.</text>
</comment>
<keyword evidence="6" id="KW-1185">Reference proteome</keyword>
<evidence type="ECO:0000256" key="3">
    <source>
        <dbReference type="SAM" id="Coils"/>
    </source>
</evidence>
<evidence type="ECO:0000259" key="4">
    <source>
        <dbReference type="PROSITE" id="PS50871"/>
    </source>
</evidence>
<feature type="coiled-coil region" evidence="3">
    <location>
        <begin position="14"/>
        <end position="61"/>
    </location>
</feature>
<dbReference type="GO" id="GO:0005581">
    <property type="term" value="C:collagen trimer"/>
    <property type="evidence" value="ECO:0007669"/>
    <property type="project" value="UniProtKB-KW"/>
</dbReference>
<reference evidence="5" key="2">
    <citation type="journal article" date="2021" name="Genome Biol. Evol.">
        <title>Developing a high-quality reference genome for a parasitic bivalve with doubly uniparental inheritance (Bivalvia: Unionida).</title>
        <authorList>
            <person name="Smith C.H."/>
        </authorList>
    </citation>
    <scope>NUCLEOTIDE SEQUENCE</scope>
    <source>
        <strain evidence="5">CHS0354</strain>
        <tissue evidence="5">Mantle</tissue>
    </source>
</reference>
<dbReference type="PANTHER" id="PTHR15427">
    <property type="entry name" value="EMILIN ELASTIN MICROFIBRIL INTERFACE-LOCATED PROTEIN ELASTIN MICROFIBRIL INTERFACER"/>
    <property type="match status" value="1"/>
</dbReference>
<protein>
    <recommendedName>
        <fullName evidence="4">C1q domain-containing protein</fullName>
    </recommendedName>
</protein>
<evidence type="ECO:0000313" key="5">
    <source>
        <dbReference type="EMBL" id="KAK3590478.1"/>
    </source>
</evidence>
<reference evidence="5" key="1">
    <citation type="journal article" date="2021" name="Genome Biol. Evol.">
        <title>A High-Quality Reference Genome for a Parasitic Bivalve with Doubly Uniparental Inheritance (Bivalvia: Unionida).</title>
        <authorList>
            <person name="Smith C.H."/>
        </authorList>
    </citation>
    <scope>NUCLEOTIDE SEQUENCE</scope>
    <source>
        <strain evidence="5">CHS0354</strain>
    </source>
</reference>
<dbReference type="InterPro" id="IPR001073">
    <property type="entry name" value="C1q_dom"/>
</dbReference>
<reference evidence="5" key="3">
    <citation type="submission" date="2023-05" db="EMBL/GenBank/DDBJ databases">
        <authorList>
            <person name="Smith C.H."/>
        </authorList>
    </citation>
    <scope>NUCLEOTIDE SEQUENCE</scope>
    <source>
        <strain evidence="5">CHS0354</strain>
        <tissue evidence="5">Mantle</tissue>
    </source>
</reference>
<evidence type="ECO:0000313" key="6">
    <source>
        <dbReference type="Proteomes" id="UP001195483"/>
    </source>
</evidence>
<sequence length="243" mass="27112">MEHTNDSNGLYDMAKEMALKIKLLEERVSQALKLEAKVSRMEELENRVVEQGRIIKQLLDHAKRCEATDLKVTESNAISVSENVTATPIVKNNNNLNGSGRGIRRDVIPDHAAFTAYIDHSLTGIFNEMIIRFPTTLLNDGNAYNIHTGIFTVPTDGTYLFIFSIVRFHPTQLVAKLVVDNSGKVDAIADPAHDGNEHQGTNAAILRLQKGQSVWVEAYHVEAETLFSLPNERYCTFSGVLLY</sequence>
<dbReference type="InterPro" id="IPR008983">
    <property type="entry name" value="Tumour_necrosis_fac-like_dom"/>
</dbReference>
<accession>A0AAE0SF04</accession>
<dbReference type="Gene3D" id="2.60.120.40">
    <property type="match status" value="1"/>
</dbReference>
<comment type="subcellular location">
    <subcellularLocation>
        <location evidence="1">Secreted</location>
    </subcellularLocation>
</comment>
<keyword evidence="3" id="KW-0175">Coiled coil</keyword>
<dbReference type="SMART" id="SM00110">
    <property type="entry name" value="C1Q"/>
    <property type="match status" value="1"/>
</dbReference>
<gene>
    <name evidence="5" type="ORF">CHS0354_015645</name>
</gene>
<proteinExistence type="predicted"/>
<dbReference type="Proteomes" id="UP001195483">
    <property type="component" value="Unassembled WGS sequence"/>
</dbReference>
<feature type="domain" description="C1q" evidence="4">
    <location>
        <begin position="107"/>
        <end position="243"/>
    </location>
</feature>
<dbReference type="PROSITE" id="PS50871">
    <property type="entry name" value="C1Q"/>
    <property type="match status" value="1"/>
</dbReference>
<organism evidence="5 6">
    <name type="scientific">Potamilus streckersoni</name>
    <dbReference type="NCBI Taxonomy" id="2493646"/>
    <lineage>
        <taxon>Eukaryota</taxon>
        <taxon>Metazoa</taxon>
        <taxon>Spiralia</taxon>
        <taxon>Lophotrochozoa</taxon>
        <taxon>Mollusca</taxon>
        <taxon>Bivalvia</taxon>
        <taxon>Autobranchia</taxon>
        <taxon>Heteroconchia</taxon>
        <taxon>Palaeoheterodonta</taxon>
        <taxon>Unionida</taxon>
        <taxon>Unionoidea</taxon>
        <taxon>Unionidae</taxon>
        <taxon>Ambleminae</taxon>
        <taxon>Lampsilini</taxon>
        <taxon>Potamilus</taxon>
    </lineage>
</organism>
<dbReference type="InterPro" id="IPR050392">
    <property type="entry name" value="Collagen/C1q_domain"/>
</dbReference>
<keyword evidence="2" id="KW-0964">Secreted</keyword>
<dbReference type="SUPFAM" id="SSF49842">
    <property type="entry name" value="TNF-like"/>
    <property type="match status" value="1"/>
</dbReference>
<evidence type="ECO:0000256" key="2">
    <source>
        <dbReference type="ARBA" id="ARBA00022525"/>
    </source>
</evidence>